<sequence length="86" mass="9060">MKSFSYTVQDPVGIHARPAGLLVKAAKEFADTEITIAKDGKVVKATQLMKLMGLGVKSGDTVTVTAEGTSEDAAIAAMEQFFQANL</sequence>
<dbReference type="InterPro" id="IPR010916">
    <property type="entry name" value="TonB_box_CS"/>
</dbReference>
<proteinExistence type="predicted"/>
<dbReference type="eggNOG" id="COG1925">
    <property type="taxonomic scope" value="Bacteria"/>
</dbReference>
<reference evidence="5 6" key="1">
    <citation type="submission" date="2007-04" db="EMBL/GenBank/DDBJ databases">
        <authorList>
            <person name="Fulton L."/>
            <person name="Clifton S."/>
            <person name="Fulton B."/>
            <person name="Xu J."/>
            <person name="Minx P."/>
            <person name="Pepin K.H."/>
            <person name="Johnson M."/>
            <person name="Thiruvilangam P."/>
            <person name="Bhonagiri V."/>
            <person name="Nash W.E."/>
            <person name="Mardis E.R."/>
            <person name="Wilson R.K."/>
        </authorList>
    </citation>
    <scope>NUCLEOTIDE SEQUENCE [LARGE SCALE GENOMIC DNA]</scope>
    <source>
        <strain evidence="5 6">ATCC 29799</strain>
    </source>
</reference>
<comment type="subcellular location">
    <subcellularLocation>
        <location evidence="1">Cytoplasm</location>
    </subcellularLocation>
</comment>
<dbReference type="PANTHER" id="PTHR33705:SF2">
    <property type="entry name" value="PHOSPHOCARRIER PROTEIN NPR"/>
    <property type="match status" value="1"/>
</dbReference>
<dbReference type="STRING" id="411467.BACCAP_01095"/>
<accession>A6NSB6</accession>
<dbReference type="GO" id="GO:0009401">
    <property type="term" value="P:phosphoenolpyruvate-dependent sugar phosphotransferase system"/>
    <property type="evidence" value="ECO:0007669"/>
    <property type="project" value="UniProtKB-KW"/>
</dbReference>
<dbReference type="PRINTS" id="PR00107">
    <property type="entry name" value="PHOSPHOCPHPR"/>
</dbReference>
<dbReference type="CDD" id="cd00367">
    <property type="entry name" value="PTS-HPr_like"/>
    <property type="match status" value="1"/>
</dbReference>
<dbReference type="Proteomes" id="UP000003639">
    <property type="component" value="Unassembled WGS sequence"/>
</dbReference>
<evidence type="ECO:0000256" key="3">
    <source>
        <dbReference type="ARBA" id="ARBA00022683"/>
    </source>
</evidence>
<dbReference type="NCBIfam" id="TIGR01003">
    <property type="entry name" value="PTS_HPr_family"/>
    <property type="match status" value="1"/>
</dbReference>
<comment type="caution">
    <text evidence="5">The sequence shown here is derived from an EMBL/GenBank/DDBJ whole genome shotgun (WGS) entry which is preliminary data.</text>
</comment>
<keyword evidence="3" id="KW-0598">Phosphotransferase system</keyword>
<evidence type="ECO:0000259" key="4">
    <source>
        <dbReference type="PROSITE" id="PS51350"/>
    </source>
</evidence>
<dbReference type="RefSeq" id="WP_006571643.1">
    <property type="nucleotide sequence ID" value="NZ_AAXG02000007.1"/>
</dbReference>
<evidence type="ECO:0000256" key="1">
    <source>
        <dbReference type="ARBA" id="ARBA00004496"/>
    </source>
</evidence>
<reference evidence="5 6" key="2">
    <citation type="submission" date="2007-06" db="EMBL/GenBank/DDBJ databases">
        <title>Draft genome sequence of Pseudoflavonifractor capillosus ATCC 29799.</title>
        <authorList>
            <person name="Sudarsanam P."/>
            <person name="Ley R."/>
            <person name="Guruge J."/>
            <person name="Turnbaugh P.J."/>
            <person name="Mahowald M."/>
            <person name="Liep D."/>
            <person name="Gordon J."/>
        </authorList>
    </citation>
    <scope>NUCLEOTIDE SEQUENCE [LARGE SCALE GENOMIC DNA]</scope>
    <source>
        <strain evidence="5 6">ATCC 29799</strain>
    </source>
</reference>
<keyword evidence="2" id="KW-0963">Cytoplasm</keyword>
<evidence type="ECO:0000313" key="6">
    <source>
        <dbReference type="Proteomes" id="UP000003639"/>
    </source>
</evidence>
<evidence type="ECO:0000313" key="5">
    <source>
        <dbReference type="EMBL" id="EDN01154.1"/>
    </source>
</evidence>
<evidence type="ECO:0000256" key="2">
    <source>
        <dbReference type="ARBA" id="ARBA00022490"/>
    </source>
</evidence>
<dbReference type="AlphaFoldDB" id="A6NSB6"/>
<dbReference type="InterPro" id="IPR000032">
    <property type="entry name" value="HPr-like"/>
</dbReference>
<keyword evidence="6" id="KW-1185">Reference proteome</keyword>
<name>A6NSB6_9FIRM</name>
<gene>
    <name evidence="5" type="ORF">BACCAP_01095</name>
</gene>
<dbReference type="Gene3D" id="3.30.1340.10">
    <property type="entry name" value="HPr-like"/>
    <property type="match status" value="1"/>
</dbReference>
<dbReference type="PROSITE" id="PS51350">
    <property type="entry name" value="PTS_HPR_DOM"/>
    <property type="match status" value="1"/>
</dbReference>
<dbReference type="EMBL" id="AAXG02000007">
    <property type="protein sequence ID" value="EDN01154.1"/>
    <property type="molecule type" value="Genomic_DNA"/>
</dbReference>
<feature type="domain" description="HPr" evidence="4">
    <location>
        <begin position="1"/>
        <end position="86"/>
    </location>
</feature>
<dbReference type="InterPro" id="IPR050399">
    <property type="entry name" value="HPr"/>
</dbReference>
<dbReference type="PROSITE" id="PS00430">
    <property type="entry name" value="TONB_DEPENDENT_REC_1"/>
    <property type="match status" value="1"/>
</dbReference>
<organism evidence="5 6">
    <name type="scientific">Pseudoflavonifractor capillosus ATCC 29799</name>
    <dbReference type="NCBI Taxonomy" id="411467"/>
    <lineage>
        <taxon>Bacteria</taxon>
        <taxon>Bacillati</taxon>
        <taxon>Bacillota</taxon>
        <taxon>Clostridia</taxon>
        <taxon>Eubacteriales</taxon>
        <taxon>Oscillospiraceae</taxon>
        <taxon>Pseudoflavonifractor</taxon>
    </lineage>
</organism>
<dbReference type="SUPFAM" id="SSF55594">
    <property type="entry name" value="HPr-like"/>
    <property type="match status" value="1"/>
</dbReference>
<dbReference type="GO" id="GO:0005737">
    <property type="term" value="C:cytoplasm"/>
    <property type="evidence" value="ECO:0007669"/>
    <property type="project" value="UniProtKB-SubCell"/>
</dbReference>
<dbReference type="OrthoDB" id="9809047at2"/>
<dbReference type="PANTHER" id="PTHR33705">
    <property type="entry name" value="PHOSPHOCARRIER PROTEIN HPR"/>
    <property type="match status" value="1"/>
</dbReference>
<dbReference type="InterPro" id="IPR035895">
    <property type="entry name" value="HPr-like_sf"/>
</dbReference>
<dbReference type="Pfam" id="PF00381">
    <property type="entry name" value="PTS-HPr"/>
    <property type="match status" value="1"/>
</dbReference>
<protein>
    <submittedName>
        <fullName evidence="5">Phosphocarrier, HPr family</fullName>
    </submittedName>
</protein>